<organism evidence="1 2">
    <name type="scientific">Pontibacter virosus</name>
    <dbReference type="NCBI Taxonomy" id="1765052"/>
    <lineage>
        <taxon>Bacteria</taxon>
        <taxon>Pseudomonadati</taxon>
        <taxon>Bacteroidota</taxon>
        <taxon>Cytophagia</taxon>
        <taxon>Cytophagales</taxon>
        <taxon>Hymenobacteraceae</taxon>
        <taxon>Pontibacter</taxon>
    </lineage>
</organism>
<name>A0A2U1AVB3_9BACT</name>
<sequence>MEVGKGILKIDFKAGILIAIQCSLPKILYGRNCYLSDTKEAKRAMDMITKCIGLDFKEFFLCRVDITAMLDLPYDYKCLRRVVRAPKHHKYLYDFPKGICFATGKLGNRKRDRVLAIYNKIKSASQFGNGVVRIEARLNTASKIKAQIKHDSYMRDLIKDSCFLACVSYLEKVTGEATRVHKRSEYAMAIMASLDDTILSSKI</sequence>
<evidence type="ECO:0000313" key="2">
    <source>
        <dbReference type="Proteomes" id="UP000245466"/>
    </source>
</evidence>
<dbReference type="Proteomes" id="UP000245466">
    <property type="component" value="Unassembled WGS sequence"/>
</dbReference>
<protein>
    <submittedName>
        <fullName evidence="1">Uncharacterized protein</fullName>
    </submittedName>
</protein>
<accession>A0A2U1AVB3</accession>
<reference evidence="1 2" key="1">
    <citation type="submission" date="2018-04" db="EMBL/GenBank/DDBJ databases">
        <title>Genomic Encyclopedia of Type Strains, Phase IV (KMG-IV): sequencing the most valuable type-strain genomes for metagenomic binning, comparative biology and taxonomic classification.</title>
        <authorList>
            <person name="Goeker M."/>
        </authorList>
    </citation>
    <scope>NUCLEOTIDE SEQUENCE [LARGE SCALE GENOMIC DNA]</scope>
    <source>
        <strain evidence="1 2">DSM 100231</strain>
    </source>
</reference>
<keyword evidence="2" id="KW-1185">Reference proteome</keyword>
<gene>
    <name evidence="1" type="ORF">C8E01_1074</name>
</gene>
<dbReference type="EMBL" id="QEKI01000007">
    <property type="protein sequence ID" value="PVY40375.1"/>
    <property type="molecule type" value="Genomic_DNA"/>
</dbReference>
<evidence type="ECO:0000313" key="1">
    <source>
        <dbReference type="EMBL" id="PVY40375.1"/>
    </source>
</evidence>
<proteinExistence type="predicted"/>
<comment type="caution">
    <text evidence="1">The sequence shown here is derived from an EMBL/GenBank/DDBJ whole genome shotgun (WGS) entry which is preliminary data.</text>
</comment>
<dbReference type="AlphaFoldDB" id="A0A2U1AVB3"/>